<proteinExistence type="predicted"/>
<organism evidence="2 3">
    <name type="scientific">Trifolium medium</name>
    <dbReference type="NCBI Taxonomy" id="97028"/>
    <lineage>
        <taxon>Eukaryota</taxon>
        <taxon>Viridiplantae</taxon>
        <taxon>Streptophyta</taxon>
        <taxon>Embryophyta</taxon>
        <taxon>Tracheophyta</taxon>
        <taxon>Spermatophyta</taxon>
        <taxon>Magnoliopsida</taxon>
        <taxon>eudicotyledons</taxon>
        <taxon>Gunneridae</taxon>
        <taxon>Pentapetalae</taxon>
        <taxon>rosids</taxon>
        <taxon>fabids</taxon>
        <taxon>Fabales</taxon>
        <taxon>Fabaceae</taxon>
        <taxon>Papilionoideae</taxon>
        <taxon>50 kb inversion clade</taxon>
        <taxon>NPAAA clade</taxon>
        <taxon>Hologalegina</taxon>
        <taxon>IRL clade</taxon>
        <taxon>Trifolieae</taxon>
        <taxon>Trifolium</taxon>
    </lineage>
</organism>
<evidence type="ECO:0000256" key="1">
    <source>
        <dbReference type="SAM" id="MobiDB-lite"/>
    </source>
</evidence>
<sequence>LAIYKVGKVLLPTEFFSVAKAPGKAPSLAPEPSALTPKADKEKPSSADSSDSSSQVKPSNDSSGTVKINANGKWLSLVLGLGIVILTSLTA</sequence>
<dbReference type="EMBL" id="LXQA010053758">
    <property type="protein sequence ID" value="MCI03938.1"/>
    <property type="molecule type" value="Genomic_DNA"/>
</dbReference>
<keyword evidence="3" id="KW-1185">Reference proteome</keyword>
<protein>
    <submittedName>
        <fullName evidence="2">Fasciclin-like arabinogalactan protein</fullName>
    </submittedName>
</protein>
<evidence type="ECO:0000313" key="3">
    <source>
        <dbReference type="Proteomes" id="UP000265520"/>
    </source>
</evidence>
<feature type="compositionally biased region" description="Low complexity" evidence="1">
    <location>
        <begin position="46"/>
        <end position="63"/>
    </location>
</feature>
<dbReference type="Proteomes" id="UP000265520">
    <property type="component" value="Unassembled WGS sequence"/>
</dbReference>
<feature type="region of interest" description="Disordered" evidence="1">
    <location>
        <begin position="22"/>
        <end position="67"/>
    </location>
</feature>
<evidence type="ECO:0000313" key="2">
    <source>
        <dbReference type="EMBL" id="MCI03938.1"/>
    </source>
</evidence>
<comment type="caution">
    <text evidence="2">The sequence shown here is derived from an EMBL/GenBank/DDBJ whole genome shotgun (WGS) entry which is preliminary data.</text>
</comment>
<name>A0A392NVT8_9FABA</name>
<feature type="non-terminal residue" evidence="2">
    <location>
        <position position="1"/>
    </location>
</feature>
<accession>A0A392NVT8</accession>
<gene>
    <name evidence="2" type="ORF">A2U01_0024979</name>
</gene>
<dbReference type="AlphaFoldDB" id="A0A392NVT8"/>
<reference evidence="2 3" key="1">
    <citation type="journal article" date="2018" name="Front. Plant Sci.">
        <title>Red Clover (Trifolium pratense) and Zigzag Clover (T. medium) - A Picture of Genomic Similarities and Differences.</title>
        <authorList>
            <person name="Dluhosova J."/>
            <person name="Istvanek J."/>
            <person name="Nedelnik J."/>
            <person name="Repkova J."/>
        </authorList>
    </citation>
    <scope>NUCLEOTIDE SEQUENCE [LARGE SCALE GENOMIC DNA]</scope>
    <source>
        <strain evidence="3">cv. 10/8</strain>
        <tissue evidence="2">Leaf</tissue>
    </source>
</reference>